<accession>A0A5C1K7C1</accession>
<dbReference type="Proteomes" id="UP000322144">
    <property type="component" value="Segment"/>
</dbReference>
<organism evidence="1 2">
    <name type="scientific">Pseudomonas phage vB_PaeM_PS119XW</name>
    <dbReference type="NCBI Taxonomy" id="2601632"/>
    <lineage>
        <taxon>Viruses</taxon>
        <taxon>Duplodnaviria</taxon>
        <taxon>Heunggongvirae</taxon>
        <taxon>Uroviricota</taxon>
        <taxon>Caudoviricetes</taxon>
        <taxon>Chimalliviridae</taxon>
        <taxon>Pawinskivirus</taxon>
        <taxon>Pawinskivirus PS119XW</taxon>
    </lineage>
</organism>
<keyword evidence="2" id="KW-1185">Reference proteome</keyword>
<sequence>MIHNPKVHGPLLRVKSHYNLSSNDFVVTGMAALAVSVRRQIDPQHISISIKKDVWDKLIAKYPNLKAETVKNSIRNQRYIRLLSDVYAECEDVPSKDINWYSGYQFLKANVLKKELIGLRAEATKKKNQEFYDKLLEQFK</sequence>
<dbReference type="RefSeq" id="YP_010660791.1">
    <property type="nucleotide sequence ID" value="NC_070882.1"/>
</dbReference>
<dbReference type="EMBL" id="MN103543">
    <property type="protein sequence ID" value="QEM41780.1"/>
    <property type="molecule type" value="Genomic_DNA"/>
</dbReference>
<protein>
    <submittedName>
        <fullName evidence="1">Uncharacterized protein</fullName>
    </submittedName>
</protein>
<dbReference type="GeneID" id="77936801"/>
<proteinExistence type="predicted"/>
<reference evidence="1 2" key="1">
    <citation type="submission" date="2019-06" db="EMBL/GenBank/DDBJ databases">
        <title>A distant relative of Phikzvirus genus phages from a therapeutic phage collection.</title>
        <authorList>
            <person name="Hejnowicz M.S."/>
            <person name="Dabrowski K."/>
            <person name="Gawor J."/>
            <person name="Weber-Dabrowska B."/>
            <person name="Gromadka R."/>
            <person name="Lobocka M.B."/>
        </authorList>
    </citation>
    <scope>NUCLEOTIDE SEQUENCE [LARGE SCALE GENOMIC DNA]</scope>
</reference>
<dbReference type="KEGG" id="vg:77936801"/>
<name>A0A5C1K7C1_9CAUD</name>
<evidence type="ECO:0000313" key="1">
    <source>
        <dbReference type="EMBL" id="QEM41780.1"/>
    </source>
</evidence>
<evidence type="ECO:0000313" key="2">
    <source>
        <dbReference type="Proteomes" id="UP000322144"/>
    </source>
</evidence>